<gene>
    <name evidence="1" type="ORF">JOF28_000362</name>
</gene>
<dbReference type="CDD" id="cd00586">
    <property type="entry name" value="4HBT"/>
    <property type="match status" value="1"/>
</dbReference>
<evidence type="ECO:0000313" key="1">
    <source>
        <dbReference type="EMBL" id="MBP1325130.1"/>
    </source>
</evidence>
<dbReference type="AlphaFoldDB" id="A0A940PRX9"/>
<dbReference type="EMBL" id="JAFIDA010000001">
    <property type="protein sequence ID" value="MBP1325130.1"/>
    <property type="molecule type" value="Genomic_DNA"/>
</dbReference>
<sequence>MHMIFRTLWHLQITSRRGPRLGLADVSVSPFRVWPTDLDMLNHMNNGKYFSIMDVGRFDLIKRNGIWDLFQQEGWYPVVVAQTITYRKSLNPWKKFAIESRILGFDDQAVYMEQRFTRPSSGGPEIYARAVVRARLLRRAGGTVPIAELIEKTGADTANFVVPADILTWGQQSRLPSTRDDATSVWE</sequence>
<reference evidence="1" key="1">
    <citation type="submission" date="2021-02" db="EMBL/GenBank/DDBJ databases">
        <title>Sequencing the genomes of 1000 actinobacteria strains.</title>
        <authorList>
            <person name="Klenk H.-P."/>
        </authorList>
    </citation>
    <scope>NUCLEOTIDE SEQUENCE</scope>
    <source>
        <strain evidence="1">DSM 22850</strain>
    </source>
</reference>
<evidence type="ECO:0000313" key="2">
    <source>
        <dbReference type="Proteomes" id="UP000675163"/>
    </source>
</evidence>
<name>A0A940PRX9_9MICO</name>
<dbReference type="RefSeq" id="WP_209704203.1">
    <property type="nucleotide sequence ID" value="NZ_JAFIDA010000001.1"/>
</dbReference>
<dbReference type="PANTHER" id="PTHR12475">
    <property type="match status" value="1"/>
</dbReference>
<accession>A0A940PRX9</accession>
<organism evidence="1 2">
    <name type="scientific">Leucobacter exalbidus</name>
    <dbReference type="NCBI Taxonomy" id="662960"/>
    <lineage>
        <taxon>Bacteria</taxon>
        <taxon>Bacillati</taxon>
        <taxon>Actinomycetota</taxon>
        <taxon>Actinomycetes</taxon>
        <taxon>Micrococcales</taxon>
        <taxon>Microbacteriaceae</taxon>
        <taxon>Leucobacter</taxon>
    </lineage>
</organism>
<comment type="caution">
    <text evidence="1">The sequence shown here is derived from an EMBL/GenBank/DDBJ whole genome shotgun (WGS) entry which is preliminary data.</text>
</comment>
<proteinExistence type="predicted"/>
<dbReference type="InterPro" id="IPR051490">
    <property type="entry name" value="THEM6_lcsJ_thioesterase"/>
</dbReference>
<dbReference type="Gene3D" id="3.10.129.10">
    <property type="entry name" value="Hotdog Thioesterase"/>
    <property type="match status" value="1"/>
</dbReference>
<dbReference type="SUPFAM" id="SSF54637">
    <property type="entry name" value="Thioesterase/thiol ester dehydrase-isomerase"/>
    <property type="match status" value="1"/>
</dbReference>
<dbReference type="Proteomes" id="UP000675163">
    <property type="component" value="Unassembled WGS sequence"/>
</dbReference>
<keyword evidence="2" id="KW-1185">Reference proteome</keyword>
<dbReference type="PANTHER" id="PTHR12475:SF4">
    <property type="entry name" value="PROTEIN THEM6"/>
    <property type="match status" value="1"/>
</dbReference>
<dbReference type="InterPro" id="IPR029069">
    <property type="entry name" value="HotDog_dom_sf"/>
</dbReference>
<dbReference type="Pfam" id="PF13279">
    <property type="entry name" value="4HBT_2"/>
    <property type="match status" value="1"/>
</dbReference>
<protein>
    <submittedName>
        <fullName evidence="1">Acyl-CoA thioesterase FadM</fullName>
    </submittedName>
</protein>